<proteinExistence type="predicted"/>
<sequence>GPNCPPDSEPMVMDNGEIICTCLQNICPQPECPPGQDLEISKPATGLGGGCCPEMKCKDKNKENPIYPRCPTDSEYVNGICVCIMDWCPIVVCPNGFTVNLIPASGTPGDCCDRFTCDEQVRCPEDSKLTDDGKSCVCDESLCAVSECAPGHTLKVSVPGAGVPGLCCNSYECVPNVPPKPQCPEDSCADGLSCVCCSPCEPPPCGPNMELIITSPALGIPGNCC</sequence>
<dbReference type="EMBL" id="GBHO01010156">
    <property type="protein sequence ID" value="JAG33448.1"/>
    <property type="molecule type" value="Transcribed_RNA"/>
</dbReference>
<organism evidence="1">
    <name type="scientific">Lygus hesperus</name>
    <name type="common">Western plant bug</name>
    <dbReference type="NCBI Taxonomy" id="30085"/>
    <lineage>
        <taxon>Eukaryota</taxon>
        <taxon>Metazoa</taxon>
        <taxon>Ecdysozoa</taxon>
        <taxon>Arthropoda</taxon>
        <taxon>Hexapoda</taxon>
        <taxon>Insecta</taxon>
        <taxon>Pterygota</taxon>
        <taxon>Neoptera</taxon>
        <taxon>Paraneoptera</taxon>
        <taxon>Hemiptera</taxon>
        <taxon>Heteroptera</taxon>
        <taxon>Panheteroptera</taxon>
        <taxon>Cimicomorpha</taxon>
        <taxon>Miridae</taxon>
        <taxon>Mirini</taxon>
        <taxon>Lygus</taxon>
    </lineage>
</organism>
<reference evidence="1" key="2">
    <citation type="submission" date="2014-07" db="EMBL/GenBank/DDBJ databases">
        <authorList>
            <person name="Hull J."/>
        </authorList>
    </citation>
    <scope>NUCLEOTIDE SEQUENCE</scope>
</reference>
<feature type="non-terminal residue" evidence="1">
    <location>
        <position position="1"/>
    </location>
</feature>
<dbReference type="AlphaFoldDB" id="A0A0A9YQS2"/>
<dbReference type="EMBL" id="GBRD01008021">
    <property type="protein sequence ID" value="JAG57800.1"/>
    <property type="molecule type" value="Transcribed_RNA"/>
</dbReference>
<evidence type="ECO:0000313" key="2">
    <source>
        <dbReference type="EMBL" id="JAG57800.1"/>
    </source>
</evidence>
<reference evidence="1" key="1">
    <citation type="journal article" date="2014" name="PLoS ONE">
        <title>Transcriptome-Based Identification of ABC Transporters in the Western Tarnished Plant Bug Lygus hesperus.</title>
        <authorList>
            <person name="Hull J.J."/>
            <person name="Chaney K."/>
            <person name="Geib S.M."/>
            <person name="Fabrick J.A."/>
            <person name="Brent C.S."/>
            <person name="Walsh D."/>
            <person name="Lavine L.C."/>
        </authorList>
    </citation>
    <scope>NUCLEOTIDE SEQUENCE</scope>
</reference>
<protein>
    <submittedName>
        <fullName evidence="1">Cysteine-rich motor neuron 1 protein</fullName>
    </submittedName>
</protein>
<reference evidence="2" key="3">
    <citation type="submission" date="2014-09" db="EMBL/GenBank/DDBJ databases">
        <authorList>
            <person name="Magalhaes I.L.F."/>
            <person name="Oliveira U."/>
            <person name="Santos F.R."/>
            <person name="Vidigal T.H.D.A."/>
            <person name="Brescovit A.D."/>
            <person name="Santos A.J."/>
        </authorList>
    </citation>
    <scope>NUCLEOTIDE SEQUENCE</scope>
</reference>
<gene>
    <name evidence="1" type="primary">CRIM1_1</name>
    <name evidence="1" type="ORF">CM83_99165</name>
</gene>
<feature type="non-terminal residue" evidence="1">
    <location>
        <position position="225"/>
    </location>
</feature>
<accession>A0A0A9YQS2</accession>
<evidence type="ECO:0000313" key="1">
    <source>
        <dbReference type="EMBL" id="JAG33448.1"/>
    </source>
</evidence>
<name>A0A0A9YQS2_LYGHE</name>